<dbReference type="Proteomes" id="UP000190896">
    <property type="component" value="Unassembled WGS sequence"/>
</dbReference>
<dbReference type="InterPro" id="IPR013766">
    <property type="entry name" value="Thioredoxin_domain"/>
</dbReference>
<dbReference type="InterPro" id="IPR036249">
    <property type="entry name" value="Thioredoxin-like_sf"/>
</dbReference>
<dbReference type="OrthoDB" id="9811352at2"/>
<dbReference type="InterPro" id="IPR013740">
    <property type="entry name" value="Redoxin"/>
</dbReference>
<accession>A0A1T2KXM9</accession>
<dbReference type="EMBL" id="MPRJ01000007">
    <property type="protein sequence ID" value="OOZ37564.1"/>
    <property type="molecule type" value="Genomic_DNA"/>
</dbReference>
<dbReference type="PANTHER" id="PTHR42852:SF13">
    <property type="entry name" value="PROTEIN DIPZ"/>
    <property type="match status" value="1"/>
</dbReference>
<name>A0A1T2KXM9_9GAMM</name>
<evidence type="ECO:0000259" key="1">
    <source>
        <dbReference type="PROSITE" id="PS51352"/>
    </source>
</evidence>
<dbReference type="PROSITE" id="PS51352">
    <property type="entry name" value="THIOREDOXIN_2"/>
    <property type="match status" value="1"/>
</dbReference>
<comment type="caution">
    <text evidence="2">The sequence shown here is derived from an EMBL/GenBank/DDBJ whole genome shotgun (WGS) entry which is preliminary data.</text>
</comment>
<dbReference type="RefSeq" id="WP_078485812.1">
    <property type="nucleotide sequence ID" value="NZ_MPRJ01000007.1"/>
</dbReference>
<dbReference type="Pfam" id="PF08534">
    <property type="entry name" value="Redoxin"/>
    <property type="match status" value="1"/>
</dbReference>
<feature type="domain" description="Thioredoxin" evidence="1">
    <location>
        <begin position="33"/>
        <end position="185"/>
    </location>
</feature>
<dbReference type="InterPro" id="IPR050553">
    <property type="entry name" value="Thioredoxin_ResA/DsbE_sf"/>
</dbReference>
<evidence type="ECO:0000313" key="3">
    <source>
        <dbReference type="Proteomes" id="UP000190896"/>
    </source>
</evidence>
<keyword evidence="3" id="KW-1185">Reference proteome</keyword>
<dbReference type="AlphaFoldDB" id="A0A1T2KXM9"/>
<reference evidence="2 3" key="1">
    <citation type="submission" date="2016-11" db="EMBL/GenBank/DDBJ databases">
        <title>Mixed transmission modes and dynamic genome evolution in an obligate animal-bacterial symbiosis.</title>
        <authorList>
            <person name="Russell S.L."/>
            <person name="Corbett-Detig R.B."/>
            <person name="Cavanaugh C.M."/>
        </authorList>
    </citation>
    <scope>NUCLEOTIDE SEQUENCE [LARGE SCALE GENOMIC DNA]</scope>
    <source>
        <strain evidence="2">Se-Cadez</strain>
    </source>
</reference>
<dbReference type="SUPFAM" id="SSF52833">
    <property type="entry name" value="Thioredoxin-like"/>
    <property type="match status" value="1"/>
</dbReference>
<organism evidence="2 3">
    <name type="scientific">Solemya velesiana gill symbiont</name>
    <dbReference type="NCBI Taxonomy" id="1918948"/>
    <lineage>
        <taxon>Bacteria</taxon>
        <taxon>Pseudomonadati</taxon>
        <taxon>Pseudomonadota</taxon>
        <taxon>Gammaproteobacteria</taxon>
        <taxon>sulfur-oxidizing symbionts</taxon>
    </lineage>
</organism>
<dbReference type="GO" id="GO:0016491">
    <property type="term" value="F:oxidoreductase activity"/>
    <property type="evidence" value="ECO:0007669"/>
    <property type="project" value="InterPro"/>
</dbReference>
<gene>
    <name evidence="2" type="ORF">BOW51_01760</name>
</gene>
<evidence type="ECO:0000313" key="2">
    <source>
        <dbReference type="EMBL" id="OOZ37564.1"/>
    </source>
</evidence>
<protein>
    <recommendedName>
        <fullName evidence="1">Thioredoxin domain-containing protein</fullName>
    </recommendedName>
</protein>
<dbReference type="Gene3D" id="3.40.30.10">
    <property type="entry name" value="Glutaredoxin"/>
    <property type="match status" value="1"/>
</dbReference>
<proteinExistence type="predicted"/>
<sequence length="186" mass="21724">MNTRILATSHKSLAILLLMAFSMTFLSLAEARELKPKPAPEFTHQAAAEWLNSDPLSLQSLKGKVVLVDFWTFDCWNCYRSFPWLHSVEEKFKDKPFQVIGVHTPEFQHERKRANVEKKIKEFKLTHPVMMDNDFSYWNATGTRYWPSFYLIDKRGQLRYLFIGETHVGEKRAEQVEKAIASLLAE</sequence>
<dbReference type="PANTHER" id="PTHR42852">
    <property type="entry name" value="THIOL:DISULFIDE INTERCHANGE PROTEIN DSBE"/>
    <property type="match status" value="1"/>
</dbReference>